<protein>
    <submittedName>
        <fullName evidence="1">Uncharacterized protein</fullName>
    </submittedName>
</protein>
<sequence>MEQYGYARPLITAQTSKRTLVKSFQEKARLVSGKLKETQRKAHMGGPCSSPTGKNLYTSLPEVTNSFTFVMKTPFHQMASECTSTNLIDA</sequence>
<dbReference type="Proteomes" id="UP001196413">
    <property type="component" value="Unassembled WGS sequence"/>
</dbReference>
<evidence type="ECO:0000313" key="1">
    <source>
        <dbReference type="EMBL" id="KAJ1353616.1"/>
    </source>
</evidence>
<evidence type="ECO:0000313" key="2">
    <source>
        <dbReference type="Proteomes" id="UP001196413"/>
    </source>
</evidence>
<keyword evidence="2" id="KW-1185">Reference proteome</keyword>
<proteinExistence type="predicted"/>
<comment type="caution">
    <text evidence="1">The sequence shown here is derived from an EMBL/GenBank/DDBJ whole genome shotgun (WGS) entry which is preliminary data.</text>
</comment>
<gene>
    <name evidence="1" type="ORF">KIN20_010277</name>
</gene>
<dbReference type="EMBL" id="JAHQIW010001782">
    <property type="protein sequence ID" value="KAJ1353616.1"/>
    <property type="molecule type" value="Genomic_DNA"/>
</dbReference>
<organism evidence="1 2">
    <name type="scientific">Parelaphostrongylus tenuis</name>
    <name type="common">Meningeal worm</name>
    <dbReference type="NCBI Taxonomy" id="148309"/>
    <lineage>
        <taxon>Eukaryota</taxon>
        <taxon>Metazoa</taxon>
        <taxon>Ecdysozoa</taxon>
        <taxon>Nematoda</taxon>
        <taxon>Chromadorea</taxon>
        <taxon>Rhabditida</taxon>
        <taxon>Rhabditina</taxon>
        <taxon>Rhabditomorpha</taxon>
        <taxon>Strongyloidea</taxon>
        <taxon>Metastrongylidae</taxon>
        <taxon>Parelaphostrongylus</taxon>
    </lineage>
</organism>
<reference evidence="1" key="1">
    <citation type="submission" date="2021-06" db="EMBL/GenBank/DDBJ databases">
        <title>Parelaphostrongylus tenuis whole genome reference sequence.</title>
        <authorList>
            <person name="Garwood T.J."/>
            <person name="Larsen P.A."/>
            <person name="Fountain-Jones N.M."/>
            <person name="Garbe J.R."/>
            <person name="Macchietto M.G."/>
            <person name="Kania S.A."/>
            <person name="Gerhold R.W."/>
            <person name="Richards J.E."/>
            <person name="Wolf T.M."/>
        </authorList>
    </citation>
    <scope>NUCLEOTIDE SEQUENCE</scope>
    <source>
        <strain evidence="1">MNPRO001-30</strain>
        <tissue evidence="1">Meninges</tissue>
    </source>
</reference>
<accession>A0AAD5MQC4</accession>
<dbReference type="AlphaFoldDB" id="A0AAD5MQC4"/>
<name>A0AAD5MQC4_PARTN</name>